<keyword evidence="7" id="KW-0456">Lyase</keyword>
<dbReference type="EC" id="4.1.1.81" evidence="4"/>
<dbReference type="Gene3D" id="3.90.1150.10">
    <property type="entry name" value="Aspartate Aminotransferase, domain 1"/>
    <property type="match status" value="1"/>
</dbReference>
<evidence type="ECO:0000256" key="3">
    <source>
        <dbReference type="ARBA" id="ARBA00004953"/>
    </source>
</evidence>
<reference evidence="11 12" key="1">
    <citation type="submission" date="2021-08" db="EMBL/GenBank/DDBJ databases">
        <authorList>
            <person name="Peeters C."/>
        </authorList>
    </citation>
    <scope>NUCLEOTIDE SEQUENCE [LARGE SCALE GENOMIC DNA]</scope>
    <source>
        <strain evidence="11 12">LMG 32289</strain>
    </source>
</reference>
<dbReference type="PANTHER" id="PTHR42885:SF1">
    <property type="entry name" value="THREONINE-PHOSPHATE DECARBOXYLASE"/>
    <property type="match status" value="1"/>
</dbReference>
<dbReference type="CDD" id="cd00609">
    <property type="entry name" value="AAT_like"/>
    <property type="match status" value="1"/>
</dbReference>
<dbReference type="Gene3D" id="3.40.640.10">
    <property type="entry name" value="Type I PLP-dependent aspartate aminotransferase-like (Major domain)"/>
    <property type="match status" value="1"/>
</dbReference>
<evidence type="ECO:0000256" key="1">
    <source>
        <dbReference type="ARBA" id="ARBA00001933"/>
    </source>
</evidence>
<organism evidence="11 12">
    <name type="scientific">Cupriavidus pampae</name>
    <dbReference type="NCBI Taxonomy" id="659251"/>
    <lineage>
        <taxon>Bacteria</taxon>
        <taxon>Pseudomonadati</taxon>
        <taxon>Pseudomonadota</taxon>
        <taxon>Betaproteobacteria</taxon>
        <taxon>Burkholderiales</taxon>
        <taxon>Burkholderiaceae</taxon>
        <taxon>Cupriavidus</taxon>
    </lineage>
</organism>
<evidence type="ECO:0000256" key="7">
    <source>
        <dbReference type="ARBA" id="ARBA00023239"/>
    </source>
</evidence>
<dbReference type="InterPro" id="IPR005860">
    <property type="entry name" value="CobD"/>
</dbReference>
<dbReference type="InterPro" id="IPR004839">
    <property type="entry name" value="Aminotransferase_I/II_large"/>
</dbReference>
<keyword evidence="6" id="KW-0663">Pyridoxal phosphate</keyword>
<keyword evidence="5" id="KW-0169">Cobalamin biosynthesis</keyword>
<dbReference type="NCBIfam" id="TIGR01140">
    <property type="entry name" value="L_thr_O3P_dcar"/>
    <property type="match status" value="1"/>
</dbReference>
<comment type="caution">
    <text evidence="11">The sequence shown here is derived from an EMBL/GenBank/DDBJ whole genome shotgun (WGS) entry which is preliminary data.</text>
</comment>
<keyword evidence="11" id="KW-0808">Transferase</keyword>
<evidence type="ECO:0000313" key="12">
    <source>
        <dbReference type="Proteomes" id="UP000706525"/>
    </source>
</evidence>
<evidence type="ECO:0000256" key="9">
    <source>
        <dbReference type="ARBA" id="ARBA00048531"/>
    </source>
</evidence>
<evidence type="ECO:0000256" key="8">
    <source>
        <dbReference type="ARBA" id="ARBA00029996"/>
    </source>
</evidence>
<evidence type="ECO:0000256" key="2">
    <source>
        <dbReference type="ARBA" id="ARBA00003444"/>
    </source>
</evidence>
<evidence type="ECO:0000313" key="11">
    <source>
        <dbReference type="EMBL" id="CAG9179175.1"/>
    </source>
</evidence>
<protein>
    <recommendedName>
        <fullName evidence="4">threonine-phosphate decarboxylase</fullName>
        <ecNumber evidence="4">4.1.1.81</ecNumber>
    </recommendedName>
    <alternativeName>
        <fullName evidence="8">L-threonine-O-3-phosphate decarboxylase</fullName>
    </alternativeName>
</protein>
<keyword evidence="12" id="KW-1185">Reference proteome</keyword>
<comment type="catalytic activity">
    <reaction evidence="9">
        <text>O-phospho-L-threonine + H(+) = (R)-1-aminopropan-2-yl phosphate + CO2</text>
        <dbReference type="Rhea" id="RHEA:11492"/>
        <dbReference type="ChEBI" id="CHEBI:15378"/>
        <dbReference type="ChEBI" id="CHEBI:16526"/>
        <dbReference type="ChEBI" id="CHEBI:58563"/>
        <dbReference type="ChEBI" id="CHEBI:58675"/>
        <dbReference type="EC" id="4.1.1.81"/>
    </reaction>
</comment>
<evidence type="ECO:0000256" key="4">
    <source>
        <dbReference type="ARBA" id="ARBA00012285"/>
    </source>
</evidence>
<comment type="pathway">
    <text evidence="3">Cofactor biosynthesis; adenosylcobalamin biosynthesis.</text>
</comment>
<proteinExistence type="predicted"/>
<sequence>MTRTTPPPPAIRHGGDLLAAVRRYGRSADDWLDLSTGINPDGYPVPPLPADAWQRLPQDDDGLAEAAALAYGAVQALPVAGSQAAIRTLPTLLKRGRVGIAALGYSEYAPAFARAGHTVVPLGEADFAHADGDGDGHGTRGGALANGLIDTLDHLVVVNPNNPTARLIPAATLAQWHARLAARGGTLLLDEAFIDCHPTQSLAASAHLPGLVVLRSLGKFYGLAGVRCGFVLAERTVLDPLQSALGHWTVSGPARVIARHALMNTAWQSATRLRLTQQGERLAMLLRCHGLSAIMQPLFCWVPDAEAPALHDALAHAGVWTRLFDAAGDCPASLRFGLPPDRDDAWQRLDLALGG</sequence>
<dbReference type="Pfam" id="PF00155">
    <property type="entry name" value="Aminotran_1_2"/>
    <property type="match status" value="1"/>
</dbReference>
<dbReference type="GO" id="GO:0004400">
    <property type="term" value="F:histidinol-phosphate transaminase activity"/>
    <property type="evidence" value="ECO:0007669"/>
    <property type="project" value="UniProtKB-EC"/>
</dbReference>
<evidence type="ECO:0000259" key="10">
    <source>
        <dbReference type="Pfam" id="PF00155"/>
    </source>
</evidence>
<dbReference type="InterPro" id="IPR015424">
    <property type="entry name" value="PyrdxlP-dep_Trfase"/>
</dbReference>
<gene>
    <name evidence="11" type="primary">hisC_5</name>
    <name evidence="11" type="ORF">LMG32289_04289</name>
</gene>
<dbReference type="InterPro" id="IPR015422">
    <property type="entry name" value="PyrdxlP-dep_Trfase_small"/>
</dbReference>
<dbReference type="RefSeq" id="WP_223991862.1">
    <property type="nucleotide sequence ID" value="NZ_CAJZAG010000008.1"/>
</dbReference>
<comment type="cofactor">
    <cofactor evidence="1">
        <name>pyridoxal 5'-phosphate</name>
        <dbReference type="ChEBI" id="CHEBI:597326"/>
    </cofactor>
</comment>
<comment type="function">
    <text evidence="2">Decarboxylates L-threonine-O-3-phosphate to yield (R)-1-amino-2-propanol O-2-phosphate, the precursor for the linkage between the nucleotide loop and the corrin ring in cobalamin.</text>
</comment>
<accession>A0ABM8XGC6</accession>
<dbReference type="PANTHER" id="PTHR42885">
    <property type="entry name" value="HISTIDINOL-PHOSPHATE AMINOTRANSFERASE-RELATED"/>
    <property type="match status" value="1"/>
</dbReference>
<evidence type="ECO:0000256" key="6">
    <source>
        <dbReference type="ARBA" id="ARBA00022898"/>
    </source>
</evidence>
<dbReference type="SUPFAM" id="SSF53383">
    <property type="entry name" value="PLP-dependent transferases"/>
    <property type="match status" value="1"/>
</dbReference>
<name>A0ABM8XGC6_9BURK</name>
<feature type="domain" description="Aminotransferase class I/classII large" evidence="10">
    <location>
        <begin position="71"/>
        <end position="338"/>
    </location>
</feature>
<dbReference type="EMBL" id="CAJZAG010000008">
    <property type="protein sequence ID" value="CAG9179175.1"/>
    <property type="molecule type" value="Genomic_DNA"/>
</dbReference>
<dbReference type="InterPro" id="IPR015421">
    <property type="entry name" value="PyrdxlP-dep_Trfase_major"/>
</dbReference>
<keyword evidence="11" id="KW-0032">Aminotransferase</keyword>
<evidence type="ECO:0000256" key="5">
    <source>
        <dbReference type="ARBA" id="ARBA00022573"/>
    </source>
</evidence>
<dbReference type="Proteomes" id="UP000706525">
    <property type="component" value="Unassembled WGS sequence"/>
</dbReference>